<comment type="caution">
    <text evidence="1">The sequence shown here is derived from an EMBL/GenBank/DDBJ whole genome shotgun (WGS) entry which is preliminary data.</text>
</comment>
<name>A0A1J8QC68_9AGAM</name>
<dbReference type="EMBL" id="LVVM01001569">
    <property type="protein sequence ID" value="OJA18255.1"/>
    <property type="molecule type" value="Genomic_DNA"/>
</dbReference>
<evidence type="ECO:0000313" key="1">
    <source>
        <dbReference type="EMBL" id="OJA18255.1"/>
    </source>
</evidence>
<sequence length="128" mass="14139">MATVTLPKEWALHMTHMASEFVHAQFKNFLAGGPLLKPPQHLQAEISLACIELARALVVHQATLALQRNESGTNDTRKQDLLNRFPPSTQLALTKPAVLIDAGGRQILWYLPCVISRPLQADMYVATA</sequence>
<organism evidence="1 2">
    <name type="scientific">Rhizopogon vesiculosus</name>
    <dbReference type="NCBI Taxonomy" id="180088"/>
    <lineage>
        <taxon>Eukaryota</taxon>
        <taxon>Fungi</taxon>
        <taxon>Dikarya</taxon>
        <taxon>Basidiomycota</taxon>
        <taxon>Agaricomycotina</taxon>
        <taxon>Agaricomycetes</taxon>
        <taxon>Agaricomycetidae</taxon>
        <taxon>Boletales</taxon>
        <taxon>Suillineae</taxon>
        <taxon>Rhizopogonaceae</taxon>
        <taxon>Rhizopogon</taxon>
    </lineage>
</organism>
<dbReference type="Proteomes" id="UP000183567">
    <property type="component" value="Unassembled WGS sequence"/>
</dbReference>
<keyword evidence="2" id="KW-1185">Reference proteome</keyword>
<protein>
    <submittedName>
        <fullName evidence="1">Uncharacterized protein</fullName>
    </submittedName>
</protein>
<evidence type="ECO:0000313" key="2">
    <source>
        <dbReference type="Proteomes" id="UP000183567"/>
    </source>
</evidence>
<proteinExistence type="predicted"/>
<accession>A0A1J8QC68</accession>
<reference evidence="1 2" key="1">
    <citation type="submission" date="2016-03" db="EMBL/GenBank/DDBJ databases">
        <title>Comparative genomics of the ectomycorrhizal sister species Rhizopogon vinicolor and Rhizopogon vesiculosus (Basidiomycota: Boletales) reveals a divergence of the mating type B locus.</title>
        <authorList>
            <person name="Mujic A.B."/>
            <person name="Kuo A."/>
            <person name="Tritt A."/>
            <person name="Lipzen A."/>
            <person name="Chen C."/>
            <person name="Johnson J."/>
            <person name="Sharma A."/>
            <person name="Barry K."/>
            <person name="Grigoriev I.V."/>
            <person name="Spatafora J.W."/>
        </authorList>
    </citation>
    <scope>NUCLEOTIDE SEQUENCE [LARGE SCALE GENOMIC DNA]</scope>
    <source>
        <strain evidence="1 2">AM-OR11-056</strain>
    </source>
</reference>
<gene>
    <name evidence="1" type="ORF">AZE42_13245</name>
</gene>
<dbReference type="OrthoDB" id="2677684at2759"/>
<dbReference type="AlphaFoldDB" id="A0A1J8QC68"/>